<comment type="catalytic activity">
    <reaction evidence="1">
        <text>ATP + protein L-histidine = ADP + protein N-phospho-L-histidine.</text>
        <dbReference type="EC" id="2.7.13.3"/>
    </reaction>
</comment>
<dbReference type="FunFam" id="1.10.287.130:FF:000045">
    <property type="entry name" value="Two-component system sensor histidine kinase/response regulator"/>
    <property type="match status" value="1"/>
</dbReference>
<dbReference type="SUPFAM" id="SSF46689">
    <property type="entry name" value="Homeodomain-like"/>
    <property type="match status" value="1"/>
</dbReference>
<dbReference type="GO" id="GO:0005524">
    <property type="term" value="F:ATP binding"/>
    <property type="evidence" value="ECO:0007669"/>
    <property type="project" value="UniProtKB-KW"/>
</dbReference>
<evidence type="ECO:0000256" key="1">
    <source>
        <dbReference type="ARBA" id="ARBA00000085"/>
    </source>
</evidence>
<evidence type="ECO:0000256" key="14">
    <source>
        <dbReference type="SAM" id="Phobius"/>
    </source>
</evidence>
<dbReference type="InterPro" id="IPR011123">
    <property type="entry name" value="Y_Y_Y"/>
</dbReference>
<keyword evidence="4" id="KW-0808">Transferase</keyword>
<dbReference type="CDD" id="cd00075">
    <property type="entry name" value="HATPase"/>
    <property type="match status" value="1"/>
</dbReference>
<feature type="domain" description="Histidine kinase" evidence="16">
    <location>
        <begin position="900"/>
        <end position="1119"/>
    </location>
</feature>
<evidence type="ECO:0000256" key="5">
    <source>
        <dbReference type="ARBA" id="ARBA00022741"/>
    </source>
</evidence>
<dbReference type="Pfam" id="PF07494">
    <property type="entry name" value="Reg_prop"/>
    <property type="match status" value="9"/>
</dbReference>
<keyword evidence="19" id="KW-1185">Reference proteome</keyword>
<dbReference type="InterPro" id="IPR001789">
    <property type="entry name" value="Sig_transdc_resp-reg_receiver"/>
</dbReference>
<dbReference type="Gene3D" id="1.10.10.60">
    <property type="entry name" value="Homeodomain-like"/>
    <property type="match status" value="1"/>
</dbReference>
<dbReference type="CDD" id="cd17574">
    <property type="entry name" value="REC_OmpR"/>
    <property type="match status" value="1"/>
</dbReference>
<keyword evidence="10" id="KW-0238">DNA-binding</keyword>
<feature type="modified residue" description="4-aspartylphosphate" evidence="12">
    <location>
        <position position="1220"/>
    </location>
</feature>
<evidence type="ECO:0000256" key="9">
    <source>
        <dbReference type="ARBA" id="ARBA00023015"/>
    </source>
</evidence>
<dbReference type="Gene3D" id="1.10.287.130">
    <property type="match status" value="1"/>
</dbReference>
<dbReference type="RefSeq" id="WP_142533533.1">
    <property type="nucleotide sequence ID" value="NZ_FXTB01000005.1"/>
</dbReference>
<proteinExistence type="predicted"/>
<keyword evidence="11" id="KW-0804">Transcription</keyword>
<dbReference type="InterPro" id="IPR009057">
    <property type="entry name" value="Homeodomain-like_sf"/>
</dbReference>
<accession>A0A521DEW2</accession>
<evidence type="ECO:0000259" key="15">
    <source>
        <dbReference type="PROSITE" id="PS01124"/>
    </source>
</evidence>
<sequence>MVSSHKILRSFTLFLLIFLSLKGWASNNYKFDYYSVKHGLAHTHVLSIFQDSKGFLWFGTYGGLHLFNGYTFQIYTSNPGDTNSISNHSVNVIFEDDDGFLWFGTEWGLNKYDRKSGKFTQFLHDANQINSIAHNTIKTINQDSAGIMWIGTYGGGLLRFDPYNNTFRQFNSERLGIVNNAFDKINAVVDNGNHTFWVGTEEGGLFLFDAHKAQVSKKYFSLTNNQQKNTLVNSLLKDKEGTLWVGTWDEGFFKYHKSTDSFIYVTCHSANETNPDKDNIRDIVEDNLGNLWLAHFGAGLTKYNIHNNSYQNFYYNKNEKHSLSHNYVWSLFIDKTDNLWAGTFGGGLNKLILNQYQIPLLQIPSSYSSPTDNDGISTLIEDVNGVVWLGTLGAGVFQYNYQTNTYKPFKISENKRANAVIDIFEDRDSQLWFGTDYGLYKVDALRQKIYSYKHNPNVKSSINDAPIYHISQDSKGNIWLGTWNGGVQMLSYSESKKEDTDSAKFVKYIYSDTDSNSISNNIVYSIFEDSSGDIWIGTSLFLEKLSNKTGKISKLHKFVVGSMYEDEDGLLWVGTLSDGLYTLNKEGTIVNNYKSLEDLPSKTYNELPVSSILGMIADSNGQIWLTTNKGLSKYNKETSVFSNYALADDLHQNALSLNAITRFASGAIAVGGIDGFNIIWPNKLMSNLPTKPVVFTDFKIYNKSIVKDISNNSNARISTPASEVTELHLSYKDKMLQIEFAALEYTSPHRINYAYKLVGFDKNWVNDIYGLRHAAYSNLKPGEYTFLVKATNSRGKWGEQAAKLKIFIKPPYWQTNWFIAIIMALGLIIVLLITQIRTQSLYKQKKELELQVEAKTSEILKQNQVLAKANLALKKQKEEVIEKTEEAKQANELKLRFFTSMSHEFKTPLTLILGPIEHLKEMFKTSQESNYYLSVIQKNAFRLLRLINEILDLRKIDTKNLQVYCIKADLVLFIQNILNAFNASAKKKAVLIEFQCSVKEYITWFDPGKMEIVFYNLISNALHFTPSEGKITIHLKVNENKKELYISVADTGIGISADSIHKIFDRFYQAQLSSSAGYKGTGIGLSLTKEIIESLNGNITVNSIPNRGTQFEIVLPILNKEENSTDSPFVFNNSAESEPDFQIIDQLLNESEDYPAPINQSIQDKDVKDRSKILLVEDDEDLRIYVKSCLINDYIIHEASNGEEALELAKNLQPSLIISDIMMPIMDGIELCKRIKEDFLTSHIPVILLSAKTSIELQMEGFETGADAFIPKPFNKKYLITRVKAIIDSRRKLQELFYSKVNMEPKEITVTSVDELFIEKVKKAIENNMDNSEFGVSELVKEMGMSRTLLHMKLKKITNCTSSEFIKIMRLKRACQLLEKRTHRISEIGYMVGFNDPHSFSKIFKKQFGLTPTQYANKGLS</sequence>
<dbReference type="InterPro" id="IPR036097">
    <property type="entry name" value="HisK_dim/P_sf"/>
</dbReference>
<dbReference type="PRINTS" id="PR00344">
    <property type="entry name" value="BCTRLSENSOR"/>
</dbReference>
<dbReference type="InterPro" id="IPR005467">
    <property type="entry name" value="His_kinase_dom"/>
</dbReference>
<dbReference type="InterPro" id="IPR013783">
    <property type="entry name" value="Ig-like_fold"/>
</dbReference>
<dbReference type="Pfam" id="PF00512">
    <property type="entry name" value="HisKA"/>
    <property type="match status" value="1"/>
</dbReference>
<dbReference type="PANTHER" id="PTHR43547">
    <property type="entry name" value="TWO-COMPONENT HISTIDINE KINASE"/>
    <property type="match status" value="1"/>
</dbReference>
<dbReference type="EMBL" id="FXTB01000005">
    <property type="protein sequence ID" value="SMO69500.1"/>
    <property type="molecule type" value="Genomic_DNA"/>
</dbReference>
<keyword evidence="7" id="KW-0067">ATP-binding</keyword>
<name>A0A521DEW2_SACCC</name>
<dbReference type="InterPro" id="IPR015943">
    <property type="entry name" value="WD40/YVTN_repeat-like_dom_sf"/>
</dbReference>
<dbReference type="PANTHER" id="PTHR43547:SF2">
    <property type="entry name" value="HYBRID SIGNAL TRANSDUCTION HISTIDINE KINASE C"/>
    <property type="match status" value="1"/>
</dbReference>
<dbReference type="SMART" id="SM00342">
    <property type="entry name" value="HTH_ARAC"/>
    <property type="match status" value="1"/>
</dbReference>
<dbReference type="GO" id="GO:0000155">
    <property type="term" value="F:phosphorelay sensor kinase activity"/>
    <property type="evidence" value="ECO:0007669"/>
    <property type="project" value="InterPro"/>
</dbReference>
<dbReference type="EC" id="2.7.13.3" evidence="2"/>
<dbReference type="PROSITE" id="PS50109">
    <property type="entry name" value="HIS_KIN"/>
    <property type="match status" value="1"/>
</dbReference>
<gene>
    <name evidence="18" type="ORF">SAMN06265379_10571</name>
</gene>
<keyword evidence="13" id="KW-0175">Coiled coil</keyword>
<keyword evidence="3 12" id="KW-0597">Phosphoprotein</keyword>
<evidence type="ECO:0000256" key="8">
    <source>
        <dbReference type="ARBA" id="ARBA00023012"/>
    </source>
</evidence>
<dbReference type="SUPFAM" id="SSF52172">
    <property type="entry name" value="CheY-like"/>
    <property type="match status" value="1"/>
</dbReference>
<dbReference type="CDD" id="cd00082">
    <property type="entry name" value="HisKA"/>
    <property type="match status" value="1"/>
</dbReference>
<keyword evidence="14" id="KW-1133">Transmembrane helix</keyword>
<feature type="domain" description="Response regulatory" evidence="17">
    <location>
        <begin position="1172"/>
        <end position="1287"/>
    </location>
</feature>
<dbReference type="InterPro" id="IPR003661">
    <property type="entry name" value="HisK_dim/P_dom"/>
</dbReference>
<evidence type="ECO:0000256" key="7">
    <source>
        <dbReference type="ARBA" id="ARBA00022840"/>
    </source>
</evidence>
<reference evidence="18 19" key="1">
    <citation type="submission" date="2017-05" db="EMBL/GenBank/DDBJ databases">
        <authorList>
            <person name="Varghese N."/>
            <person name="Submissions S."/>
        </authorList>
    </citation>
    <scope>NUCLEOTIDE SEQUENCE [LARGE SCALE GENOMIC DNA]</scope>
    <source>
        <strain evidence="18 19">DSM 27040</strain>
    </source>
</reference>
<dbReference type="SUPFAM" id="SSF55874">
    <property type="entry name" value="ATPase domain of HSP90 chaperone/DNA topoisomerase II/histidine kinase"/>
    <property type="match status" value="1"/>
</dbReference>
<dbReference type="Proteomes" id="UP000319040">
    <property type="component" value="Unassembled WGS sequence"/>
</dbReference>
<dbReference type="PROSITE" id="PS50110">
    <property type="entry name" value="RESPONSE_REGULATORY"/>
    <property type="match status" value="1"/>
</dbReference>
<feature type="coiled-coil region" evidence="13">
    <location>
        <begin position="859"/>
        <end position="894"/>
    </location>
</feature>
<evidence type="ECO:0000256" key="11">
    <source>
        <dbReference type="ARBA" id="ARBA00023163"/>
    </source>
</evidence>
<dbReference type="Pfam" id="PF12833">
    <property type="entry name" value="HTH_18"/>
    <property type="match status" value="1"/>
</dbReference>
<dbReference type="SMART" id="SM00387">
    <property type="entry name" value="HATPase_c"/>
    <property type="match status" value="1"/>
</dbReference>
<dbReference type="InterPro" id="IPR018060">
    <property type="entry name" value="HTH_AraC"/>
</dbReference>
<protein>
    <recommendedName>
        <fullName evidence="2">histidine kinase</fullName>
        <ecNumber evidence="2">2.7.13.3</ecNumber>
    </recommendedName>
</protein>
<dbReference type="PROSITE" id="PS01124">
    <property type="entry name" value="HTH_ARAC_FAMILY_2"/>
    <property type="match status" value="1"/>
</dbReference>
<keyword evidence="9" id="KW-0805">Transcription regulation</keyword>
<dbReference type="InterPro" id="IPR036890">
    <property type="entry name" value="HATPase_C_sf"/>
</dbReference>
<dbReference type="Gene3D" id="3.30.565.10">
    <property type="entry name" value="Histidine kinase-like ATPase, C-terminal domain"/>
    <property type="match status" value="1"/>
</dbReference>
<dbReference type="SMART" id="SM00388">
    <property type="entry name" value="HisKA"/>
    <property type="match status" value="1"/>
</dbReference>
<dbReference type="PROSITE" id="PS00041">
    <property type="entry name" value="HTH_ARAC_FAMILY_1"/>
    <property type="match status" value="1"/>
</dbReference>
<dbReference type="FunFam" id="3.30.565.10:FF:000037">
    <property type="entry name" value="Hybrid sensor histidine kinase/response regulator"/>
    <property type="match status" value="1"/>
</dbReference>
<evidence type="ECO:0000256" key="3">
    <source>
        <dbReference type="ARBA" id="ARBA00022553"/>
    </source>
</evidence>
<evidence type="ECO:0000256" key="10">
    <source>
        <dbReference type="ARBA" id="ARBA00023125"/>
    </source>
</evidence>
<evidence type="ECO:0000259" key="17">
    <source>
        <dbReference type="PROSITE" id="PS50110"/>
    </source>
</evidence>
<feature type="domain" description="HTH araC/xylS-type" evidence="15">
    <location>
        <begin position="1319"/>
        <end position="1418"/>
    </location>
</feature>
<dbReference type="Pfam" id="PF00072">
    <property type="entry name" value="Response_reg"/>
    <property type="match status" value="1"/>
</dbReference>
<evidence type="ECO:0000256" key="13">
    <source>
        <dbReference type="SAM" id="Coils"/>
    </source>
</evidence>
<evidence type="ECO:0000256" key="2">
    <source>
        <dbReference type="ARBA" id="ARBA00012438"/>
    </source>
</evidence>
<dbReference type="InterPro" id="IPR003594">
    <property type="entry name" value="HATPase_dom"/>
</dbReference>
<dbReference type="Gene3D" id="2.60.40.10">
    <property type="entry name" value="Immunoglobulins"/>
    <property type="match status" value="1"/>
</dbReference>
<dbReference type="InterPro" id="IPR004358">
    <property type="entry name" value="Sig_transdc_His_kin-like_C"/>
</dbReference>
<organism evidence="18 19">
    <name type="scientific">Saccharicrinis carchari</name>
    <dbReference type="NCBI Taxonomy" id="1168039"/>
    <lineage>
        <taxon>Bacteria</taxon>
        <taxon>Pseudomonadati</taxon>
        <taxon>Bacteroidota</taxon>
        <taxon>Bacteroidia</taxon>
        <taxon>Marinilabiliales</taxon>
        <taxon>Marinilabiliaceae</taxon>
        <taxon>Saccharicrinis</taxon>
    </lineage>
</organism>
<dbReference type="Pfam" id="PF07495">
    <property type="entry name" value="Y_Y_Y"/>
    <property type="match status" value="1"/>
</dbReference>
<keyword evidence="14" id="KW-0812">Transmembrane</keyword>
<dbReference type="SMART" id="SM00448">
    <property type="entry name" value="REC"/>
    <property type="match status" value="1"/>
</dbReference>
<dbReference type="InterPro" id="IPR018062">
    <property type="entry name" value="HTH_AraC-typ_CS"/>
</dbReference>
<dbReference type="Pfam" id="PF02518">
    <property type="entry name" value="HATPase_c"/>
    <property type="match status" value="1"/>
</dbReference>
<dbReference type="InterPro" id="IPR011110">
    <property type="entry name" value="Reg_prop"/>
</dbReference>
<dbReference type="SUPFAM" id="SSF63829">
    <property type="entry name" value="Calcium-dependent phosphotriesterase"/>
    <property type="match status" value="3"/>
</dbReference>
<keyword evidence="14" id="KW-0472">Membrane</keyword>
<evidence type="ECO:0000256" key="6">
    <source>
        <dbReference type="ARBA" id="ARBA00022777"/>
    </source>
</evidence>
<evidence type="ECO:0000313" key="19">
    <source>
        <dbReference type="Proteomes" id="UP000319040"/>
    </source>
</evidence>
<feature type="transmembrane region" description="Helical" evidence="14">
    <location>
        <begin position="817"/>
        <end position="836"/>
    </location>
</feature>
<evidence type="ECO:0000313" key="18">
    <source>
        <dbReference type="EMBL" id="SMO69500.1"/>
    </source>
</evidence>
<dbReference type="OrthoDB" id="681130at2"/>
<keyword evidence="5" id="KW-0547">Nucleotide-binding</keyword>
<dbReference type="SUPFAM" id="SSF47384">
    <property type="entry name" value="Homodimeric domain of signal transducing histidine kinase"/>
    <property type="match status" value="1"/>
</dbReference>
<dbReference type="GO" id="GO:0043565">
    <property type="term" value="F:sequence-specific DNA binding"/>
    <property type="evidence" value="ECO:0007669"/>
    <property type="project" value="InterPro"/>
</dbReference>
<dbReference type="InterPro" id="IPR011006">
    <property type="entry name" value="CheY-like_superfamily"/>
</dbReference>
<dbReference type="Gene3D" id="2.130.10.10">
    <property type="entry name" value="YVTN repeat-like/Quinoprotein amine dehydrogenase"/>
    <property type="match status" value="3"/>
</dbReference>
<dbReference type="Gene3D" id="3.40.50.2300">
    <property type="match status" value="1"/>
</dbReference>
<keyword evidence="8" id="KW-0902">Two-component regulatory system</keyword>
<evidence type="ECO:0000259" key="16">
    <source>
        <dbReference type="PROSITE" id="PS50109"/>
    </source>
</evidence>
<dbReference type="GO" id="GO:0003700">
    <property type="term" value="F:DNA-binding transcription factor activity"/>
    <property type="evidence" value="ECO:0007669"/>
    <property type="project" value="InterPro"/>
</dbReference>
<evidence type="ECO:0000256" key="4">
    <source>
        <dbReference type="ARBA" id="ARBA00022679"/>
    </source>
</evidence>
<keyword evidence="6 18" id="KW-0418">Kinase</keyword>
<evidence type="ECO:0000256" key="12">
    <source>
        <dbReference type="PROSITE-ProRule" id="PRU00169"/>
    </source>
</evidence>